<gene>
    <name evidence="3" type="ORF">Hypma_014045</name>
</gene>
<dbReference type="SMART" id="SM00739">
    <property type="entry name" value="KOW"/>
    <property type="match status" value="3"/>
</dbReference>
<dbReference type="InParanoid" id="A0A369KDQ4"/>
<evidence type="ECO:0000259" key="2">
    <source>
        <dbReference type="SMART" id="SM00739"/>
    </source>
</evidence>
<protein>
    <recommendedName>
        <fullName evidence="2">KOW domain-containing protein</fullName>
    </recommendedName>
</protein>
<dbReference type="OrthoDB" id="3065240at2759"/>
<reference evidence="3" key="1">
    <citation type="submission" date="2018-04" db="EMBL/GenBank/DDBJ databases">
        <title>Whole genome sequencing of Hypsizygus marmoreus.</title>
        <authorList>
            <person name="Choi I.-G."/>
            <person name="Min B."/>
            <person name="Kim J.-G."/>
            <person name="Kim S."/>
            <person name="Oh Y.-L."/>
            <person name="Kong W.-S."/>
            <person name="Park H."/>
            <person name="Jeong J."/>
            <person name="Song E.-S."/>
        </authorList>
    </citation>
    <scope>NUCLEOTIDE SEQUENCE [LARGE SCALE GENOMIC DNA]</scope>
    <source>
        <strain evidence="3">51987-8</strain>
    </source>
</reference>
<dbReference type="Gene3D" id="2.30.30.30">
    <property type="match status" value="3"/>
</dbReference>
<dbReference type="EMBL" id="LUEZ02000009">
    <property type="protein sequence ID" value="RDB29893.1"/>
    <property type="molecule type" value="Genomic_DNA"/>
</dbReference>
<feature type="domain" description="KOW" evidence="2">
    <location>
        <begin position="195"/>
        <end position="222"/>
    </location>
</feature>
<dbReference type="GO" id="GO:0003729">
    <property type="term" value="F:mRNA binding"/>
    <property type="evidence" value="ECO:0007669"/>
    <property type="project" value="TreeGrafter"/>
</dbReference>
<evidence type="ECO:0000313" key="4">
    <source>
        <dbReference type="Proteomes" id="UP000076154"/>
    </source>
</evidence>
<dbReference type="GO" id="GO:0032044">
    <property type="term" value="C:DSIF complex"/>
    <property type="evidence" value="ECO:0007669"/>
    <property type="project" value="TreeGrafter"/>
</dbReference>
<dbReference type="Proteomes" id="UP000076154">
    <property type="component" value="Unassembled WGS sequence"/>
</dbReference>
<dbReference type="GO" id="GO:0006368">
    <property type="term" value="P:transcription elongation by RNA polymerase II"/>
    <property type="evidence" value="ECO:0007669"/>
    <property type="project" value="TreeGrafter"/>
</dbReference>
<dbReference type="InterPro" id="IPR014722">
    <property type="entry name" value="Rib_uL2_dom2"/>
</dbReference>
<evidence type="ECO:0000313" key="3">
    <source>
        <dbReference type="EMBL" id="RDB29893.1"/>
    </source>
</evidence>
<dbReference type="InterPro" id="IPR008991">
    <property type="entry name" value="Translation_prot_SH3-like_sf"/>
</dbReference>
<dbReference type="PANTHER" id="PTHR11125:SF7">
    <property type="entry name" value="TRANSCRIPTION ELONGATION FACTOR SPT5"/>
    <property type="match status" value="1"/>
</dbReference>
<proteinExistence type="predicted"/>
<feature type="transmembrane region" description="Helical" evidence="1">
    <location>
        <begin position="634"/>
        <end position="660"/>
    </location>
</feature>
<dbReference type="GO" id="GO:0032784">
    <property type="term" value="P:regulation of DNA-templated transcription elongation"/>
    <property type="evidence" value="ECO:0007669"/>
    <property type="project" value="InterPro"/>
</dbReference>
<dbReference type="GO" id="GO:0006357">
    <property type="term" value="P:regulation of transcription by RNA polymerase II"/>
    <property type="evidence" value="ECO:0007669"/>
    <property type="project" value="InterPro"/>
</dbReference>
<dbReference type="AlphaFoldDB" id="A0A369KDQ4"/>
<dbReference type="STRING" id="39966.A0A369KDQ4"/>
<keyword evidence="1" id="KW-0472">Membrane</keyword>
<feature type="domain" description="KOW" evidence="2">
    <location>
        <begin position="278"/>
        <end position="305"/>
    </location>
</feature>
<name>A0A369KDQ4_HYPMA</name>
<dbReference type="InterPro" id="IPR005824">
    <property type="entry name" value="KOW"/>
</dbReference>
<keyword evidence="4" id="KW-1185">Reference proteome</keyword>
<comment type="caution">
    <text evidence="3">The sequence shown here is derived from an EMBL/GenBank/DDBJ whole genome shotgun (WGS) entry which is preliminary data.</text>
</comment>
<keyword evidence="1" id="KW-0812">Transmembrane</keyword>
<accession>A0A369KDQ4</accession>
<organism evidence="3 4">
    <name type="scientific">Hypsizygus marmoreus</name>
    <name type="common">White beech mushroom</name>
    <name type="synonym">Agaricus marmoreus</name>
    <dbReference type="NCBI Taxonomy" id="39966"/>
    <lineage>
        <taxon>Eukaryota</taxon>
        <taxon>Fungi</taxon>
        <taxon>Dikarya</taxon>
        <taxon>Basidiomycota</taxon>
        <taxon>Agaricomycotina</taxon>
        <taxon>Agaricomycetes</taxon>
        <taxon>Agaricomycetidae</taxon>
        <taxon>Agaricales</taxon>
        <taxon>Tricholomatineae</taxon>
        <taxon>Lyophyllaceae</taxon>
        <taxon>Hypsizygus</taxon>
    </lineage>
</organism>
<evidence type="ECO:0000256" key="1">
    <source>
        <dbReference type="SAM" id="Phobius"/>
    </source>
</evidence>
<sequence length="699" mass="77772">MPNIRQYRVNSVYSNQDQPVFLMYVKDFDVWGAEVLVVPRLNYDRRRRTSAQLGKRKRSSRPEQALFDANRVKAIWGDGAVEQRNHRMFLFKGDFYQDGYRCLLTDDFYPEEAIPTPEEVALFKDLQIIPQEFFQRTLELMGARRLCVGDPAKVVEGEAQGAVGVVESIVDNEVVLRISPGNLELSLSINALRKNIRVGDEVIVAMGPQTGVTGWVISMTGEMLLLYDHKTAREVIVPSHCVNFSDVPFIMKSVPHDLAPAPIEFHSSPLEEVSDPVRSLIGRPVRIVKGHLKGFQGVIKSHEGRRYVLVELYGSMQLERLEVLHVVFLGPGPDDIPQVENSPYSLKSASGGSRLGEDPNHGLLGRHVRVIKSNRLKDYEGIIKLTQGDNYVLVEIQATMRQERLHLSNLTFLNDGWYTPLGLSRTPDKTNQIASSSNHQRMPDIPKSALPLVPSTPLPGTSDMVFSPAWDPSSLAPNPLAAFPYTPWMELSIFSGKRIKVQIKNTKAVLRDSGWKNGDYEDRIGIWTGIEGSMAKVLLGLNSTVSIPAIHVRHVRPSIKGQNVVVLEGDLMGIEYCIMTFGAAECVARRRHGKVDPKSSKVVISTNILAVVSPKLSSTTWEKVRTQRHIQRKFAAYAIVLATFATLNAFTLVLAILNIALATVTSLATTVVVAALTDRVAVTSMFTITTFRILFLFNG</sequence>
<dbReference type="PANTHER" id="PTHR11125">
    <property type="entry name" value="SUPPRESSOR OF TY 5"/>
    <property type="match status" value="1"/>
</dbReference>
<dbReference type="InterPro" id="IPR039659">
    <property type="entry name" value="SPT5"/>
</dbReference>
<dbReference type="SUPFAM" id="SSF50104">
    <property type="entry name" value="Translation proteins SH3-like domain"/>
    <property type="match status" value="1"/>
</dbReference>
<feature type="domain" description="KOW" evidence="2">
    <location>
        <begin position="145"/>
        <end position="172"/>
    </location>
</feature>
<keyword evidence="1" id="KW-1133">Transmembrane helix</keyword>